<sequence length="88" mass="9927">MWSEATANALKRIISVRRGSTRERRRKQQQHKQQQQQQQRNLVPSPSVCSEFVCQMKRPRNASGNAASEPDASVGLSPSQSQTFLLTC</sequence>
<feature type="compositionally biased region" description="Polar residues" evidence="1">
    <location>
        <begin position="76"/>
        <end position="88"/>
    </location>
</feature>
<comment type="caution">
    <text evidence="2">The sequence shown here is derived from an EMBL/GenBank/DDBJ whole genome shotgun (WGS) entry which is preliminary data.</text>
</comment>
<dbReference type="Proteomes" id="UP000693946">
    <property type="component" value="Unassembled WGS sequence"/>
</dbReference>
<evidence type="ECO:0000313" key="2">
    <source>
        <dbReference type="EMBL" id="KAG7455680.1"/>
    </source>
</evidence>
<protein>
    <submittedName>
        <fullName evidence="2">Uncharacterized protein</fullName>
    </submittedName>
</protein>
<evidence type="ECO:0000313" key="3">
    <source>
        <dbReference type="Proteomes" id="UP000693946"/>
    </source>
</evidence>
<feature type="region of interest" description="Disordered" evidence="1">
    <location>
        <begin position="13"/>
        <end position="46"/>
    </location>
</feature>
<accession>A0AAV6PBP2</accession>
<feature type="region of interest" description="Disordered" evidence="1">
    <location>
        <begin position="60"/>
        <end position="88"/>
    </location>
</feature>
<dbReference type="EMBL" id="JAGKHQ010001487">
    <property type="protein sequence ID" value="KAG7455680.1"/>
    <property type="molecule type" value="Genomic_DNA"/>
</dbReference>
<organism evidence="2 3">
    <name type="scientific">Solea senegalensis</name>
    <name type="common">Senegalese sole</name>
    <dbReference type="NCBI Taxonomy" id="28829"/>
    <lineage>
        <taxon>Eukaryota</taxon>
        <taxon>Metazoa</taxon>
        <taxon>Chordata</taxon>
        <taxon>Craniata</taxon>
        <taxon>Vertebrata</taxon>
        <taxon>Euteleostomi</taxon>
        <taxon>Actinopterygii</taxon>
        <taxon>Neopterygii</taxon>
        <taxon>Teleostei</taxon>
        <taxon>Neoteleostei</taxon>
        <taxon>Acanthomorphata</taxon>
        <taxon>Carangaria</taxon>
        <taxon>Pleuronectiformes</taxon>
        <taxon>Pleuronectoidei</taxon>
        <taxon>Soleidae</taxon>
        <taxon>Solea</taxon>
    </lineage>
</organism>
<reference evidence="2 3" key="1">
    <citation type="journal article" date="2021" name="Sci. Rep.">
        <title>Chromosome anchoring in Senegalese sole (Solea senegalensis) reveals sex-associated markers and genome rearrangements in flatfish.</title>
        <authorList>
            <person name="Guerrero-Cozar I."/>
            <person name="Gomez-Garrido J."/>
            <person name="Berbel C."/>
            <person name="Martinez-Blanch J.F."/>
            <person name="Alioto T."/>
            <person name="Claros M.G."/>
            <person name="Gagnaire P.A."/>
            <person name="Manchado M."/>
        </authorList>
    </citation>
    <scope>NUCLEOTIDE SEQUENCE [LARGE SCALE GENOMIC DNA]</scope>
    <source>
        <strain evidence="2">Sse05_10M</strain>
    </source>
</reference>
<keyword evidence="3" id="KW-1185">Reference proteome</keyword>
<gene>
    <name evidence="2" type="ORF">JOB18_033024</name>
</gene>
<dbReference type="AlphaFoldDB" id="A0AAV6PBP2"/>
<feature type="compositionally biased region" description="Low complexity" evidence="1">
    <location>
        <begin position="31"/>
        <end position="40"/>
    </location>
</feature>
<name>A0AAV6PBP2_SOLSE</name>
<proteinExistence type="predicted"/>
<evidence type="ECO:0000256" key="1">
    <source>
        <dbReference type="SAM" id="MobiDB-lite"/>
    </source>
</evidence>